<dbReference type="GeneID" id="17323562"/>
<gene>
    <name evidence="11" type="ORF">CHC_T00004451001</name>
</gene>
<name>R7QE67_CHOCR</name>
<reference evidence="12" key="1">
    <citation type="journal article" date="2013" name="Proc. Natl. Acad. Sci. U.S.A.">
        <title>Genome structure and metabolic features in the red seaweed Chondrus crispus shed light on evolution of the Archaeplastida.</title>
        <authorList>
            <person name="Collen J."/>
            <person name="Porcel B."/>
            <person name="Carre W."/>
            <person name="Ball S.G."/>
            <person name="Chaparro C."/>
            <person name="Tonon T."/>
            <person name="Barbeyron T."/>
            <person name="Michel G."/>
            <person name="Noel B."/>
            <person name="Valentin K."/>
            <person name="Elias M."/>
            <person name="Artiguenave F."/>
            <person name="Arun A."/>
            <person name="Aury J.M."/>
            <person name="Barbosa-Neto J.F."/>
            <person name="Bothwell J.H."/>
            <person name="Bouget F.Y."/>
            <person name="Brillet L."/>
            <person name="Cabello-Hurtado F."/>
            <person name="Capella-Gutierrez S."/>
            <person name="Charrier B."/>
            <person name="Cladiere L."/>
            <person name="Cock J.M."/>
            <person name="Coelho S.M."/>
            <person name="Colleoni C."/>
            <person name="Czjzek M."/>
            <person name="Da Silva C."/>
            <person name="Delage L."/>
            <person name="Denoeud F."/>
            <person name="Deschamps P."/>
            <person name="Dittami S.M."/>
            <person name="Gabaldon T."/>
            <person name="Gachon C.M."/>
            <person name="Groisillier A."/>
            <person name="Herve C."/>
            <person name="Jabbari K."/>
            <person name="Katinka M."/>
            <person name="Kloareg B."/>
            <person name="Kowalczyk N."/>
            <person name="Labadie K."/>
            <person name="Leblanc C."/>
            <person name="Lopez P.J."/>
            <person name="McLachlan D.H."/>
            <person name="Meslet-Cladiere L."/>
            <person name="Moustafa A."/>
            <person name="Nehr Z."/>
            <person name="Nyvall Collen P."/>
            <person name="Panaud O."/>
            <person name="Partensky F."/>
            <person name="Poulain J."/>
            <person name="Rensing S.A."/>
            <person name="Rousvoal S."/>
            <person name="Samson G."/>
            <person name="Symeonidi A."/>
            <person name="Weissenbach J."/>
            <person name="Zambounis A."/>
            <person name="Wincker P."/>
            <person name="Boyen C."/>
        </authorList>
    </citation>
    <scope>NUCLEOTIDE SEQUENCE [LARGE SCALE GENOMIC DNA]</scope>
    <source>
        <strain evidence="12">cv. Stackhouse</strain>
    </source>
</reference>
<dbReference type="OrthoDB" id="418349at2759"/>
<dbReference type="PANTHER" id="PTHR21600:SF56">
    <property type="entry name" value="TRNA PSEUDOURIDINE SYNTHASE C"/>
    <property type="match status" value="1"/>
</dbReference>
<evidence type="ECO:0000313" key="12">
    <source>
        <dbReference type="Proteomes" id="UP000012073"/>
    </source>
</evidence>
<dbReference type="SUPFAM" id="SSF55120">
    <property type="entry name" value="Pseudouridine synthase"/>
    <property type="match status" value="1"/>
</dbReference>
<keyword evidence="2" id="KW-0413">Isomerase</keyword>
<keyword evidence="1" id="KW-0819">tRNA processing</keyword>
<dbReference type="InterPro" id="IPR006224">
    <property type="entry name" value="PsdUridine_synth_RluA-like_CS"/>
</dbReference>
<dbReference type="GO" id="GO:0000455">
    <property type="term" value="P:enzyme-directed rRNA pseudouridine synthesis"/>
    <property type="evidence" value="ECO:0007669"/>
    <property type="project" value="TreeGrafter"/>
</dbReference>
<keyword evidence="12" id="KW-1185">Reference proteome</keyword>
<evidence type="ECO:0000256" key="5">
    <source>
        <dbReference type="ARBA" id="ARBA00038943"/>
    </source>
</evidence>
<evidence type="ECO:0000256" key="6">
    <source>
        <dbReference type="ARBA" id="ARBA00040675"/>
    </source>
</evidence>
<dbReference type="GO" id="GO:0008033">
    <property type="term" value="P:tRNA processing"/>
    <property type="evidence" value="ECO:0007669"/>
    <property type="project" value="UniProtKB-KW"/>
</dbReference>
<dbReference type="PANTHER" id="PTHR21600">
    <property type="entry name" value="MITOCHONDRIAL RNA PSEUDOURIDINE SYNTHASE"/>
    <property type="match status" value="1"/>
</dbReference>
<dbReference type="PROSITE" id="PS01129">
    <property type="entry name" value="PSI_RLU"/>
    <property type="match status" value="1"/>
</dbReference>
<dbReference type="AlphaFoldDB" id="R7QE67"/>
<evidence type="ECO:0000256" key="9">
    <source>
        <dbReference type="ARBA" id="ARBA00043049"/>
    </source>
</evidence>
<dbReference type="Gramene" id="CDF36033">
    <property type="protein sequence ID" value="CDF36033"/>
    <property type="gene ID" value="CHC_T00004451001"/>
</dbReference>
<comment type="function">
    <text evidence="4">Responsible for synthesis of pseudouridine from uracil-65 in transfer RNAs.</text>
</comment>
<dbReference type="Proteomes" id="UP000012073">
    <property type="component" value="Unassembled WGS sequence"/>
</dbReference>
<comment type="catalytic activity">
    <reaction evidence="3">
        <text>uridine(65) in tRNA = pseudouridine(65) in tRNA</text>
        <dbReference type="Rhea" id="RHEA:42536"/>
        <dbReference type="Rhea" id="RHEA-COMP:10103"/>
        <dbReference type="Rhea" id="RHEA-COMP:10104"/>
        <dbReference type="ChEBI" id="CHEBI:65314"/>
        <dbReference type="ChEBI" id="CHEBI:65315"/>
        <dbReference type="EC" id="5.4.99.26"/>
    </reaction>
</comment>
<dbReference type="InterPro" id="IPR006145">
    <property type="entry name" value="PsdUridine_synth_RsuA/RluA"/>
</dbReference>
<organism evidence="11 12">
    <name type="scientific">Chondrus crispus</name>
    <name type="common">Carrageen Irish moss</name>
    <name type="synonym">Polymorpha crispa</name>
    <dbReference type="NCBI Taxonomy" id="2769"/>
    <lineage>
        <taxon>Eukaryota</taxon>
        <taxon>Rhodophyta</taxon>
        <taxon>Florideophyceae</taxon>
        <taxon>Rhodymeniophycidae</taxon>
        <taxon>Gigartinales</taxon>
        <taxon>Gigartinaceae</taxon>
        <taxon>Chondrus</taxon>
    </lineage>
</organism>
<evidence type="ECO:0000256" key="7">
    <source>
        <dbReference type="ARBA" id="ARBA00041803"/>
    </source>
</evidence>
<dbReference type="RefSeq" id="XP_005715852.1">
    <property type="nucleotide sequence ID" value="XM_005715795.1"/>
</dbReference>
<dbReference type="GO" id="GO:0160149">
    <property type="term" value="F:tRNA pseudouridine(65) synthase activity"/>
    <property type="evidence" value="ECO:0007669"/>
    <property type="project" value="UniProtKB-EC"/>
</dbReference>
<evidence type="ECO:0000259" key="10">
    <source>
        <dbReference type="Pfam" id="PF00849"/>
    </source>
</evidence>
<evidence type="ECO:0000256" key="3">
    <source>
        <dbReference type="ARBA" id="ARBA00036607"/>
    </source>
</evidence>
<dbReference type="Pfam" id="PF00849">
    <property type="entry name" value="PseudoU_synth_2"/>
    <property type="match status" value="1"/>
</dbReference>
<dbReference type="InterPro" id="IPR020103">
    <property type="entry name" value="PsdUridine_synth_cat_dom_sf"/>
</dbReference>
<sequence length="328" mass="37025">MPYHFSAATWTPQHTSTSAFAVGGFAWPRNQLLRTHSICRRALPARRKRIPCVRNSVPLSTAGSTQPEPSPVSDAECVAAPLDIIALQENWVAVNKPPSMLVHRTKLYHARPRETYVVDEVRKRVGEIRGLPTAVLPVQRLDRPTSGAMVFALGDSKKASQLQHALQSEHSRKEYWAIAFGAEMPQKWENHHSLRDLTGKTRKERSASSMFEQLLRLDESDLSVVRATLATGRRHQIRRHLSYSRHAILGDTSYAKGTQNRFVREHFGVTRCCLHSRRLSFTDPENGTQINLEAPVPQDLRDVLARASECEQHHDITLDLGNLAEDTR</sequence>
<dbReference type="EC" id="5.4.99.26" evidence="5"/>
<dbReference type="EMBL" id="HG001756">
    <property type="protein sequence ID" value="CDF36033.1"/>
    <property type="molecule type" value="Genomic_DNA"/>
</dbReference>
<dbReference type="InterPro" id="IPR050188">
    <property type="entry name" value="RluA_PseudoU_synthase"/>
</dbReference>
<dbReference type="OMA" id="INASFRI"/>
<protein>
    <recommendedName>
        <fullName evidence="6">tRNA pseudouridine synthase C</fullName>
        <ecNumber evidence="5">5.4.99.26</ecNumber>
    </recommendedName>
    <alternativeName>
        <fullName evidence="8">tRNA pseudouridine(65) synthase</fullName>
    </alternativeName>
    <alternativeName>
        <fullName evidence="9">tRNA pseudouridylate synthase C</fullName>
    </alternativeName>
    <alternativeName>
        <fullName evidence="7">tRNA-uridine isomerase C</fullName>
    </alternativeName>
</protein>
<feature type="domain" description="Pseudouridine synthase RsuA/RluA-like" evidence="10">
    <location>
        <begin position="90"/>
        <end position="242"/>
    </location>
</feature>
<proteinExistence type="predicted"/>
<dbReference type="Gene3D" id="3.30.2350.10">
    <property type="entry name" value="Pseudouridine synthase"/>
    <property type="match status" value="1"/>
</dbReference>
<dbReference type="STRING" id="2769.R7QE67"/>
<evidence type="ECO:0000256" key="8">
    <source>
        <dbReference type="ARBA" id="ARBA00041975"/>
    </source>
</evidence>
<dbReference type="KEGG" id="ccp:CHC_T00004451001"/>
<evidence type="ECO:0000256" key="2">
    <source>
        <dbReference type="ARBA" id="ARBA00023235"/>
    </source>
</evidence>
<evidence type="ECO:0000313" key="11">
    <source>
        <dbReference type="EMBL" id="CDF36033.1"/>
    </source>
</evidence>
<evidence type="ECO:0000256" key="1">
    <source>
        <dbReference type="ARBA" id="ARBA00022694"/>
    </source>
</evidence>
<evidence type="ECO:0000256" key="4">
    <source>
        <dbReference type="ARBA" id="ARBA00037670"/>
    </source>
</evidence>
<dbReference type="PhylomeDB" id="R7QE67"/>
<dbReference type="GO" id="GO:0003723">
    <property type="term" value="F:RNA binding"/>
    <property type="evidence" value="ECO:0007669"/>
    <property type="project" value="InterPro"/>
</dbReference>
<accession>R7QE67</accession>